<evidence type="ECO:0000313" key="2">
    <source>
        <dbReference type="Proteomes" id="UP000827976"/>
    </source>
</evidence>
<gene>
    <name evidence="1" type="ORF">IHE45_05G174700</name>
</gene>
<protein>
    <submittedName>
        <fullName evidence="1">TPR-like protein</fullName>
    </submittedName>
</protein>
<sequence>MIKAPSFRILQWPRLLSMAAHLSSEMATHALNPTKFDSFFYARAFQSCIAESNSLAGGSFHCRVLKSGIHLDLFCKNILMNMYVKIGHLGDGHKLFDEMRERNMVSFVTLIQGYMQSGEFGMAVHLFLRMHREGHELNQFVFTTVLKLLVSMDLPELCESVHACVCKLGHSSNVFVGAAMVEAYSLCGMVDEAMMVFDGIVGKDIVAWTGMVACYADNDCSEDSVEVFSKMMNEGFRPNNFTLTSLLKACVLLSSLELGKCVHGCAVKTRYESDPYVAGALLDMYAKCGDITDARAIFEMVTHHDVIFWSFMIARYAQSNESEEALKLFQRMLRASVVPNEFSYSSVLQACADLGGLKLGEQVHGHIVKIGIEQDIFVSNALIDVYAKCGSMDTGLEIFYELNDKNDVSWNTVIVGYVQLGYGEDALGLFLDMHATQVPGTQVTYSSALRACASITAIDLASQIHALVSKTSLSDDFVVGNSLIDTYAKCGSIKDARKVFDLMNEHDVISFNAMISGYAIHGLAEDALSIFSKMNQMNVRANAVTFVGVLSACSNIGLVNEGLSYFNSMTPEHGIEPSIEHYTCMVRLLGHSGRLDEAVKFIEKIPAEPSLMVWRALLGSCLVHKNAELGQMCAERVLEIEPQDESTYILLSNLYAKTGRWDSVALTRKSMRSRGVKKEAGLSWIEIQGEVHSFSVGDKSHPDLRLINAMLEWLHIRIKQMGYVPESDVVLHDIVEEQKEQLLWVHSERLALALGLLNIPPRCPIRIIKNLRFCSDCHTAFKLISKVVQREIIARDVNRFHHFHRGVCTCGDYW</sequence>
<dbReference type="EMBL" id="CM037015">
    <property type="protein sequence ID" value="KAH7683309.1"/>
    <property type="molecule type" value="Genomic_DNA"/>
</dbReference>
<evidence type="ECO:0000313" key="1">
    <source>
        <dbReference type="EMBL" id="KAH7683309.1"/>
    </source>
</evidence>
<keyword evidence="2" id="KW-1185">Reference proteome</keyword>
<reference evidence="2" key="1">
    <citation type="journal article" date="2022" name="Nat. Commun.">
        <title>Chromosome evolution and the genetic basis of agronomically important traits in greater yam.</title>
        <authorList>
            <person name="Bredeson J.V."/>
            <person name="Lyons J.B."/>
            <person name="Oniyinde I.O."/>
            <person name="Okereke N.R."/>
            <person name="Kolade O."/>
            <person name="Nnabue I."/>
            <person name="Nwadili C.O."/>
            <person name="Hribova E."/>
            <person name="Parker M."/>
            <person name="Nwogha J."/>
            <person name="Shu S."/>
            <person name="Carlson J."/>
            <person name="Kariba R."/>
            <person name="Muthemba S."/>
            <person name="Knop K."/>
            <person name="Barton G.J."/>
            <person name="Sherwood A.V."/>
            <person name="Lopez-Montes A."/>
            <person name="Asiedu R."/>
            <person name="Jamnadass R."/>
            <person name="Muchugi A."/>
            <person name="Goodstein D."/>
            <person name="Egesi C.N."/>
            <person name="Featherston J."/>
            <person name="Asfaw A."/>
            <person name="Simpson G.G."/>
            <person name="Dolezel J."/>
            <person name="Hendre P.S."/>
            <person name="Van Deynze A."/>
            <person name="Kumar P.L."/>
            <person name="Obidiegwu J.E."/>
            <person name="Bhattacharjee R."/>
            <person name="Rokhsar D.S."/>
        </authorList>
    </citation>
    <scope>NUCLEOTIDE SEQUENCE [LARGE SCALE GENOMIC DNA]</scope>
    <source>
        <strain evidence="2">cv. TDa95/00328</strain>
    </source>
</reference>
<comment type="caution">
    <text evidence="1">The sequence shown here is derived from an EMBL/GenBank/DDBJ whole genome shotgun (WGS) entry which is preliminary data.</text>
</comment>
<organism evidence="1 2">
    <name type="scientific">Dioscorea alata</name>
    <name type="common">Purple yam</name>
    <dbReference type="NCBI Taxonomy" id="55571"/>
    <lineage>
        <taxon>Eukaryota</taxon>
        <taxon>Viridiplantae</taxon>
        <taxon>Streptophyta</taxon>
        <taxon>Embryophyta</taxon>
        <taxon>Tracheophyta</taxon>
        <taxon>Spermatophyta</taxon>
        <taxon>Magnoliopsida</taxon>
        <taxon>Liliopsida</taxon>
        <taxon>Dioscoreales</taxon>
        <taxon>Dioscoreaceae</taxon>
        <taxon>Dioscorea</taxon>
    </lineage>
</organism>
<proteinExistence type="predicted"/>
<dbReference type="Proteomes" id="UP000827976">
    <property type="component" value="Chromosome 5"/>
</dbReference>
<name>A0ACB7W7E0_DIOAL</name>
<accession>A0ACB7W7E0</accession>